<name>A0A1W0WC91_HYPEX</name>
<comment type="caution">
    <text evidence="3">The sequence shown here is derived from an EMBL/GenBank/DDBJ whole genome shotgun (WGS) entry which is preliminary data.</text>
</comment>
<evidence type="ECO:0000313" key="4">
    <source>
        <dbReference type="Proteomes" id="UP000192578"/>
    </source>
</evidence>
<keyword evidence="2" id="KW-0732">Signal</keyword>
<evidence type="ECO:0000256" key="2">
    <source>
        <dbReference type="SAM" id="SignalP"/>
    </source>
</evidence>
<dbReference type="EMBL" id="MTYJ01000137">
    <property type="protein sequence ID" value="OQV12773.1"/>
    <property type="molecule type" value="Genomic_DNA"/>
</dbReference>
<dbReference type="OrthoDB" id="10065011at2759"/>
<organism evidence="3 4">
    <name type="scientific">Hypsibius exemplaris</name>
    <name type="common">Freshwater tardigrade</name>
    <dbReference type="NCBI Taxonomy" id="2072580"/>
    <lineage>
        <taxon>Eukaryota</taxon>
        <taxon>Metazoa</taxon>
        <taxon>Ecdysozoa</taxon>
        <taxon>Tardigrada</taxon>
        <taxon>Eutardigrada</taxon>
        <taxon>Parachela</taxon>
        <taxon>Hypsibioidea</taxon>
        <taxon>Hypsibiidae</taxon>
        <taxon>Hypsibius</taxon>
    </lineage>
</organism>
<protein>
    <submittedName>
        <fullName evidence="3">Uncharacterized protein</fullName>
    </submittedName>
</protein>
<evidence type="ECO:0000313" key="3">
    <source>
        <dbReference type="EMBL" id="OQV12773.1"/>
    </source>
</evidence>
<evidence type="ECO:0000256" key="1">
    <source>
        <dbReference type="SAM" id="MobiDB-lite"/>
    </source>
</evidence>
<feature type="region of interest" description="Disordered" evidence="1">
    <location>
        <begin position="73"/>
        <end position="97"/>
    </location>
</feature>
<feature type="signal peptide" evidence="2">
    <location>
        <begin position="1"/>
        <end position="19"/>
    </location>
</feature>
<gene>
    <name evidence="3" type="ORF">BV898_13002</name>
</gene>
<reference evidence="4" key="1">
    <citation type="submission" date="2017-01" db="EMBL/GenBank/DDBJ databases">
        <title>Comparative genomics of anhydrobiosis in the tardigrade Hypsibius dujardini.</title>
        <authorList>
            <person name="Yoshida Y."/>
            <person name="Koutsovoulos G."/>
            <person name="Laetsch D."/>
            <person name="Stevens L."/>
            <person name="Kumar S."/>
            <person name="Horikawa D."/>
            <person name="Ishino K."/>
            <person name="Komine S."/>
            <person name="Tomita M."/>
            <person name="Blaxter M."/>
            <person name="Arakawa K."/>
        </authorList>
    </citation>
    <scope>NUCLEOTIDE SEQUENCE [LARGE SCALE GENOMIC DNA]</scope>
    <source>
        <strain evidence="4">Z151</strain>
    </source>
</reference>
<dbReference type="Proteomes" id="UP000192578">
    <property type="component" value="Unassembled WGS sequence"/>
</dbReference>
<feature type="chain" id="PRO_5013252460" evidence="2">
    <location>
        <begin position="20"/>
        <end position="358"/>
    </location>
</feature>
<keyword evidence="4" id="KW-1185">Reference proteome</keyword>
<accession>A0A1W0WC91</accession>
<dbReference type="AlphaFoldDB" id="A0A1W0WC91"/>
<sequence>MKALAILMVCGLVVVVVAADKSGNPPRQKDWNPFQNPFSFKVAAPNAPAGFGEFAAFPTMNFGNNGFGFGNNNGFGQPSSGNQGGAAAPKPSGGFSGSSWTGFQDLSPVFADFQKQFATQFPSFWSAAPVPTNNGQQGPAPATVAATTVAAVATTVATTVATSASTVAATVAAPVAVVVPTAVPTGSGGNGGITVVNRNCSVEGQVIGLSQLSTDQCGSVECECFKGVYFCYSTCSPPPAGQSCTATIPTAGPSVCPTYSNCSPQANTTSGPSEIFRCNGAVHPSVCWLYEIVYGHLTEPLGFFESVAQGCPLTSQCVCGTNGFVQPAQLRQEDFKTPANNLVFVRTTPGAKGAFATS</sequence>
<proteinExistence type="predicted"/>